<accession>A0A6A5W1G1</accession>
<feature type="compositionally biased region" description="Polar residues" evidence="1">
    <location>
        <begin position="136"/>
        <end position="162"/>
    </location>
</feature>
<keyword evidence="2" id="KW-0472">Membrane</keyword>
<gene>
    <name evidence="3" type="ORF">P154DRAFT_360348</name>
</gene>
<keyword evidence="4" id="KW-1185">Reference proteome</keyword>
<evidence type="ECO:0000313" key="4">
    <source>
        <dbReference type="Proteomes" id="UP000799779"/>
    </source>
</evidence>
<evidence type="ECO:0000313" key="3">
    <source>
        <dbReference type="EMBL" id="KAF1995027.1"/>
    </source>
</evidence>
<organism evidence="3 4">
    <name type="scientific">Amniculicola lignicola CBS 123094</name>
    <dbReference type="NCBI Taxonomy" id="1392246"/>
    <lineage>
        <taxon>Eukaryota</taxon>
        <taxon>Fungi</taxon>
        <taxon>Dikarya</taxon>
        <taxon>Ascomycota</taxon>
        <taxon>Pezizomycotina</taxon>
        <taxon>Dothideomycetes</taxon>
        <taxon>Pleosporomycetidae</taxon>
        <taxon>Pleosporales</taxon>
        <taxon>Amniculicolaceae</taxon>
        <taxon>Amniculicola</taxon>
    </lineage>
</organism>
<evidence type="ECO:0000256" key="1">
    <source>
        <dbReference type="SAM" id="MobiDB-lite"/>
    </source>
</evidence>
<evidence type="ECO:0000256" key="2">
    <source>
        <dbReference type="SAM" id="Phobius"/>
    </source>
</evidence>
<dbReference type="AlphaFoldDB" id="A0A6A5W1G1"/>
<dbReference type="Proteomes" id="UP000799779">
    <property type="component" value="Unassembled WGS sequence"/>
</dbReference>
<feature type="region of interest" description="Disordered" evidence="1">
    <location>
        <begin position="94"/>
        <end position="162"/>
    </location>
</feature>
<name>A0A6A5W1G1_9PLEO</name>
<keyword evidence="2" id="KW-1133">Transmembrane helix</keyword>
<feature type="transmembrane region" description="Helical" evidence="2">
    <location>
        <begin position="16"/>
        <end position="36"/>
    </location>
</feature>
<sequence>MDGGVGGCIYVGARHSFLVVVCLMKYFGLVWVNFLYTGRTEKVEVYTGAKRIKTTDKSHWGFYIHLWESHRLRYYYHNRIAVAATIDRIHNTTTQHPQCIPHPSSSSPPSPSSSSSSPPTPPQHPPHSTRRKTWPPKQQQDQAGSKSCSPSANRSAASTQTANLSWAWSPSVTCLSTHRAM</sequence>
<keyword evidence="2" id="KW-0812">Transmembrane</keyword>
<dbReference type="EMBL" id="ML977647">
    <property type="protein sequence ID" value="KAF1995027.1"/>
    <property type="molecule type" value="Genomic_DNA"/>
</dbReference>
<reference evidence="3" key="1">
    <citation type="journal article" date="2020" name="Stud. Mycol.">
        <title>101 Dothideomycetes genomes: a test case for predicting lifestyles and emergence of pathogens.</title>
        <authorList>
            <person name="Haridas S."/>
            <person name="Albert R."/>
            <person name="Binder M."/>
            <person name="Bloem J."/>
            <person name="Labutti K."/>
            <person name="Salamov A."/>
            <person name="Andreopoulos B."/>
            <person name="Baker S."/>
            <person name="Barry K."/>
            <person name="Bills G."/>
            <person name="Bluhm B."/>
            <person name="Cannon C."/>
            <person name="Castanera R."/>
            <person name="Culley D."/>
            <person name="Daum C."/>
            <person name="Ezra D."/>
            <person name="Gonzalez J."/>
            <person name="Henrissat B."/>
            <person name="Kuo A."/>
            <person name="Liang C."/>
            <person name="Lipzen A."/>
            <person name="Lutzoni F."/>
            <person name="Magnuson J."/>
            <person name="Mondo S."/>
            <person name="Nolan M."/>
            <person name="Ohm R."/>
            <person name="Pangilinan J."/>
            <person name="Park H.-J."/>
            <person name="Ramirez L."/>
            <person name="Alfaro M."/>
            <person name="Sun H."/>
            <person name="Tritt A."/>
            <person name="Yoshinaga Y."/>
            <person name="Zwiers L.-H."/>
            <person name="Turgeon B."/>
            <person name="Goodwin S."/>
            <person name="Spatafora J."/>
            <person name="Crous P."/>
            <person name="Grigoriev I."/>
        </authorList>
    </citation>
    <scope>NUCLEOTIDE SEQUENCE</scope>
    <source>
        <strain evidence="3">CBS 123094</strain>
    </source>
</reference>
<proteinExistence type="predicted"/>
<protein>
    <submittedName>
        <fullName evidence="3">Uncharacterized protein</fullName>
    </submittedName>
</protein>